<proteinExistence type="inferred from homology"/>
<dbReference type="PROSITE" id="PS50920">
    <property type="entry name" value="SOLCAR"/>
    <property type="match status" value="2"/>
</dbReference>
<comment type="similarity">
    <text evidence="2 10">Belongs to the mitochondrial carrier (TC 2.A.29) family.</text>
</comment>
<protein>
    <recommendedName>
        <fullName evidence="13">Mitochondrial carrier protein</fullName>
    </recommendedName>
</protein>
<organism evidence="11 12">
    <name type="scientific">Clydaea vesicula</name>
    <dbReference type="NCBI Taxonomy" id="447962"/>
    <lineage>
        <taxon>Eukaryota</taxon>
        <taxon>Fungi</taxon>
        <taxon>Fungi incertae sedis</taxon>
        <taxon>Chytridiomycota</taxon>
        <taxon>Chytridiomycota incertae sedis</taxon>
        <taxon>Chytridiomycetes</taxon>
        <taxon>Lobulomycetales</taxon>
        <taxon>Lobulomycetaceae</taxon>
        <taxon>Clydaea</taxon>
    </lineage>
</organism>
<evidence type="ECO:0000256" key="3">
    <source>
        <dbReference type="ARBA" id="ARBA00022448"/>
    </source>
</evidence>
<dbReference type="Proteomes" id="UP001211065">
    <property type="component" value="Unassembled WGS sequence"/>
</dbReference>
<evidence type="ECO:0000256" key="8">
    <source>
        <dbReference type="ARBA" id="ARBA00023136"/>
    </source>
</evidence>
<keyword evidence="3 10" id="KW-0813">Transport</keyword>
<dbReference type="InterPro" id="IPR050567">
    <property type="entry name" value="Mitochondrial_Carrier"/>
</dbReference>
<keyword evidence="5" id="KW-0677">Repeat</keyword>
<evidence type="ECO:0000256" key="5">
    <source>
        <dbReference type="ARBA" id="ARBA00022737"/>
    </source>
</evidence>
<dbReference type="InterPro" id="IPR023395">
    <property type="entry name" value="MCP_dom_sf"/>
</dbReference>
<gene>
    <name evidence="11" type="ORF">HK099_001814</name>
</gene>
<dbReference type="GO" id="GO:1990575">
    <property type="term" value="P:mitochondrial L-ornithine transmembrane transport"/>
    <property type="evidence" value="ECO:0007669"/>
    <property type="project" value="TreeGrafter"/>
</dbReference>
<dbReference type="PANTHER" id="PTHR45624:SF58">
    <property type="entry name" value="CARRIER PROTEIN, PUTATIVE-RELATED"/>
    <property type="match status" value="1"/>
</dbReference>
<dbReference type="EMBL" id="JADGJW010001558">
    <property type="protein sequence ID" value="KAJ3202528.1"/>
    <property type="molecule type" value="Genomic_DNA"/>
</dbReference>
<comment type="subcellular location">
    <subcellularLocation>
        <location evidence="1">Mitochondrion membrane</location>
        <topology evidence="1">Multi-pass membrane protein</topology>
    </subcellularLocation>
</comment>
<accession>A0AAD5TY45</accession>
<sequence length="256" mass="28707">VAVGHPFDTIKTKMQAEPGFNNGMVKSFQQVWNSQGVKGLYKGSLGPILGSGLYRSTQFAVFEALYTKWDNQFMKKEIPYTFGLQNRVVLAGFAASTARALIECPIEYAKVCRQTGQNWNFNQIFKGFHWQWVRTSGVMVWYFCAIDSIRRNHPEVFSSPSGQFLASSTVATLGFWIVWPTEVLKNQVQAGTKIKGKTSAISTMDRLNDLMKNHGGIRGLYRGILPGTYRSFFANGFSIVVMIWAQKQATALGFRG</sequence>
<dbReference type="AlphaFoldDB" id="A0AAD5TY45"/>
<reference evidence="11" key="1">
    <citation type="submission" date="2020-05" db="EMBL/GenBank/DDBJ databases">
        <title>Phylogenomic resolution of chytrid fungi.</title>
        <authorList>
            <person name="Stajich J.E."/>
            <person name="Amses K."/>
            <person name="Simmons R."/>
            <person name="Seto K."/>
            <person name="Myers J."/>
            <person name="Bonds A."/>
            <person name="Quandt C.A."/>
            <person name="Barry K."/>
            <person name="Liu P."/>
            <person name="Grigoriev I."/>
            <person name="Longcore J.E."/>
            <person name="James T.Y."/>
        </authorList>
    </citation>
    <scope>NUCLEOTIDE SEQUENCE</scope>
    <source>
        <strain evidence="11">JEL0476</strain>
    </source>
</reference>
<keyword evidence="6" id="KW-1133">Transmembrane helix</keyword>
<evidence type="ECO:0000256" key="10">
    <source>
        <dbReference type="RuleBase" id="RU000488"/>
    </source>
</evidence>
<name>A0AAD5TY45_9FUNG</name>
<evidence type="ECO:0000256" key="2">
    <source>
        <dbReference type="ARBA" id="ARBA00006375"/>
    </source>
</evidence>
<keyword evidence="8 9" id="KW-0472">Membrane</keyword>
<evidence type="ECO:0000313" key="12">
    <source>
        <dbReference type="Proteomes" id="UP001211065"/>
    </source>
</evidence>
<comment type="caution">
    <text evidence="11">The sequence shown here is derived from an EMBL/GenBank/DDBJ whole genome shotgun (WGS) entry which is preliminary data.</text>
</comment>
<feature type="repeat" description="Solcar" evidence="9">
    <location>
        <begin position="158"/>
        <end position="248"/>
    </location>
</feature>
<evidence type="ECO:0000256" key="9">
    <source>
        <dbReference type="PROSITE-ProRule" id="PRU00282"/>
    </source>
</evidence>
<feature type="non-terminal residue" evidence="11">
    <location>
        <position position="256"/>
    </location>
</feature>
<feature type="repeat" description="Solcar" evidence="9">
    <location>
        <begin position="1"/>
        <end position="68"/>
    </location>
</feature>
<keyword evidence="12" id="KW-1185">Reference proteome</keyword>
<evidence type="ECO:0000313" key="11">
    <source>
        <dbReference type="EMBL" id="KAJ3202528.1"/>
    </source>
</evidence>
<evidence type="ECO:0000256" key="6">
    <source>
        <dbReference type="ARBA" id="ARBA00022989"/>
    </source>
</evidence>
<keyword evidence="4 9" id="KW-0812">Transmembrane</keyword>
<dbReference type="GO" id="GO:0000064">
    <property type="term" value="F:L-ornithine transmembrane transporter activity"/>
    <property type="evidence" value="ECO:0007669"/>
    <property type="project" value="TreeGrafter"/>
</dbReference>
<evidence type="ECO:0008006" key="13">
    <source>
        <dbReference type="Google" id="ProtNLM"/>
    </source>
</evidence>
<keyword evidence="7" id="KW-0496">Mitochondrion</keyword>
<dbReference type="PANTHER" id="PTHR45624">
    <property type="entry name" value="MITOCHONDRIAL BASIC AMINO ACIDS TRANSPORTER-RELATED"/>
    <property type="match status" value="1"/>
</dbReference>
<dbReference type="SUPFAM" id="SSF103506">
    <property type="entry name" value="Mitochondrial carrier"/>
    <property type="match status" value="1"/>
</dbReference>
<dbReference type="Gene3D" id="1.50.40.10">
    <property type="entry name" value="Mitochondrial carrier domain"/>
    <property type="match status" value="2"/>
</dbReference>
<dbReference type="GO" id="GO:0031966">
    <property type="term" value="C:mitochondrial membrane"/>
    <property type="evidence" value="ECO:0007669"/>
    <property type="project" value="UniProtKB-SubCell"/>
</dbReference>
<evidence type="ECO:0000256" key="1">
    <source>
        <dbReference type="ARBA" id="ARBA00004225"/>
    </source>
</evidence>
<dbReference type="InterPro" id="IPR018108">
    <property type="entry name" value="MCP_transmembrane"/>
</dbReference>
<evidence type="ECO:0000256" key="7">
    <source>
        <dbReference type="ARBA" id="ARBA00023128"/>
    </source>
</evidence>
<evidence type="ECO:0000256" key="4">
    <source>
        <dbReference type="ARBA" id="ARBA00022692"/>
    </source>
</evidence>
<dbReference type="Pfam" id="PF00153">
    <property type="entry name" value="Mito_carr"/>
    <property type="match status" value="2"/>
</dbReference>